<dbReference type="PANTHER" id="PTHR10183">
    <property type="entry name" value="CALPAIN"/>
    <property type="match status" value="1"/>
</dbReference>
<keyword evidence="2 6" id="KW-0645">Protease</keyword>
<gene>
    <name evidence="8" type="ORF">HJC23_011345</name>
</gene>
<evidence type="ECO:0000313" key="9">
    <source>
        <dbReference type="Proteomes" id="UP001516023"/>
    </source>
</evidence>
<organism evidence="8 9">
    <name type="scientific">Cyclotella cryptica</name>
    <dbReference type="NCBI Taxonomy" id="29204"/>
    <lineage>
        <taxon>Eukaryota</taxon>
        <taxon>Sar</taxon>
        <taxon>Stramenopiles</taxon>
        <taxon>Ochrophyta</taxon>
        <taxon>Bacillariophyta</taxon>
        <taxon>Coscinodiscophyceae</taxon>
        <taxon>Thalassiosirophycidae</taxon>
        <taxon>Stephanodiscales</taxon>
        <taxon>Stephanodiscaceae</taxon>
        <taxon>Cyclotella</taxon>
    </lineage>
</organism>
<reference evidence="8 9" key="1">
    <citation type="journal article" date="2020" name="G3 (Bethesda)">
        <title>Improved Reference Genome for Cyclotella cryptica CCMP332, a Model for Cell Wall Morphogenesis, Salinity Adaptation, and Lipid Production in Diatoms (Bacillariophyta).</title>
        <authorList>
            <person name="Roberts W.R."/>
            <person name="Downey K.M."/>
            <person name="Ruck E.C."/>
            <person name="Traller J.C."/>
            <person name="Alverson A.J."/>
        </authorList>
    </citation>
    <scope>NUCLEOTIDE SEQUENCE [LARGE SCALE GENOMIC DNA]</scope>
    <source>
        <strain evidence="8 9">CCMP332</strain>
    </source>
</reference>
<evidence type="ECO:0000313" key="8">
    <source>
        <dbReference type="EMBL" id="KAL3804417.1"/>
    </source>
</evidence>
<dbReference type="SUPFAM" id="SSF54001">
    <property type="entry name" value="Cysteine proteinases"/>
    <property type="match status" value="1"/>
</dbReference>
<evidence type="ECO:0000256" key="3">
    <source>
        <dbReference type="ARBA" id="ARBA00022801"/>
    </source>
</evidence>
<evidence type="ECO:0000259" key="7">
    <source>
        <dbReference type="PROSITE" id="PS50203"/>
    </source>
</evidence>
<feature type="active site" evidence="5 6">
    <location>
        <position position="388"/>
    </location>
</feature>
<evidence type="ECO:0000256" key="6">
    <source>
        <dbReference type="PROSITE-ProRule" id="PRU00239"/>
    </source>
</evidence>
<accession>A0ABD3QVS2</accession>
<protein>
    <recommendedName>
        <fullName evidence="7">Calpain catalytic domain-containing protein</fullName>
    </recommendedName>
</protein>
<feature type="active site" evidence="5 6">
    <location>
        <position position="367"/>
    </location>
</feature>
<dbReference type="Pfam" id="PF00648">
    <property type="entry name" value="Peptidase_C2"/>
    <property type="match status" value="1"/>
</dbReference>
<dbReference type="GO" id="GO:0006508">
    <property type="term" value="P:proteolysis"/>
    <property type="evidence" value="ECO:0007669"/>
    <property type="project" value="UniProtKB-KW"/>
</dbReference>
<dbReference type="GO" id="GO:0008234">
    <property type="term" value="F:cysteine-type peptidase activity"/>
    <property type="evidence" value="ECO:0007669"/>
    <property type="project" value="UniProtKB-UniRule"/>
</dbReference>
<dbReference type="InterPro" id="IPR038765">
    <property type="entry name" value="Papain-like_cys_pep_sf"/>
</dbReference>
<dbReference type="PROSITE" id="PS50203">
    <property type="entry name" value="CALPAIN_CAT"/>
    <property type="match status" value="1"/>
</dbReference>
<dbReference type="PANTHER" id="PTHR10183:SF379">
    <property type="entry name" value="CALPAIN-5"/>
    <property type="match status" value="1"/>
</dbReference>
<evidence type="ECO:0000256" key="4">
    <source>
        <dbReference type="ARBA" id="ARBA00022807"/>
    </source>
</evidence>
<dbReference type="InterPro" id="IPR001300">
    <property type="entry name" value="Peptidase_C2_calpain_cat"/>
</dbReference>
<sequence length="518" mass="58382">MAEERITKREAIMRQLSLHSKIVQLEPHELVSTRANRLEGLTSSTSNTSFWKDFIEQAANFDEYLGLRWYRTDPLPLIQHACEQARETAILTDDMQKFKFVDWEFPVHSQVHLEVSPAPNQDVAKCIPGVITSSNCRDFQTIPNRIPRIQHFINKANCSKGGWSWERASSLYNTECSLFSSPSHSIDPRNVLQGKVGNCGFCSGFASVAAGWPNVIKHVFGENSQLSLAKNGAVSILLYPRGEPRYLLLDDYILCKNERDDDRVGRKTRSPSMHSLLEKDLWVQLLEKAFVKVQGSYASLDGYYKYNSLYRHPARAIQLLTGAPVAIEVHYSTSDTDTMYSILHSTQDKYAKVVHCRKRIDGLIPNHGYSLLWVGRGEEGKRWVCLRNPHGQASYKGYGFDGSLLCKKDEGVTLPKCFTVCFYTGRVVWQQEEGSECHPDFALCDFNDDNGIFFMDFSRFIECFPITTLVGPIKLAVSAAVTPVNADICTGDSSSDLVFEMHRGNLSCLSEILASTCH</sequence>
<dbReference type="Gene3D" id="3.90.70.10">
    <property type="entry name" value="Cysteine proteinases"/>
    <property type="match status" value="1"/>
</dbReference>
<comment type="caution">
    <text evidence="8">The sequence shown here is derived from an EMBL/GenBank/DDBJ whole genome shotgun (WGS) entry which is preliminary data.</text>
</comment>
<feature type="active site" evidence="5 6">
    <location>
        <position position="199"/>
    </location>
</feature>
<keyword evidence="3 6" id="KW-0378">Hydrolase</keyword>
<dbReference type="EMBL" id="JABMIG020000008">
    <property type="protein sequence ID" value="KAL3804417.1"/>
    <property type="molecule type" value="Genomic_DNA"/>
</dbReference>
<evidence type="ECO:0000256" key="1">
    <source>
        <dbReference type="ARBA" id="ARBA00007623"/>
    </source>
</evidence>
<evidence type="ECO:0000256" key="2">
    <source>
        <dbReference type="ARBA" id="ARBA00022670"/>
    </source>
</evidence>
<evidence type="ECO:0000256" key="5">
    <source>
        <dbReference type="PIRSR" id="PIRSR622684-1"/>
    </source>
</evidence>
<keyword evidence="4 6" id="KW-0788">Thiol protease</keyword>
<name>A0ABD3QVS2_9STRA</name>
<dbReference type="Proteomes" id="UP001516023">
    <property type="component" value="Unassembled WGS sequence"/>
</dbReference>
<proteinExistence type="inferred from homology"/>
<feature type="domain" description="Calpain catalytic" evidence="7">
    <location>
        <begin position="99"/>
        <end position="464"/>
    </location>
</feature>
<dbReference type="InterPro" id="IPR022684">
    <property type="entry name" value="Calpain_cysteine_protease"/>
</dbReference>
<keyword evidence="9" id="KW-1185">Reference proteome</keyword>
<comment type="similarity">
    <text evidence="1">Belongs to the peptidase C2 family.</text>
</comment>
<dbReference type="SMART" id="SM00230">
    <property type="entry name" value="CysPc"/>
    <property type="match status" value="1"/>
</dbReference>
<dbReference type="AlphaFoldDB" id="A0ABD3QVS2"/>